<reference evidence="2 3" key="1">
    <citation type="submission" date="2016-04" db="EMBL/GenBank/DDBJ databases">
        <title>The genome of Intoshia linei affirms orthonectids as highly simplified spiralians.</title>
        <authorList>
            <person name="Mikhailov K.V."/>
            <person name="Slusarev G.S."/>
            <person name="Nikitin M.A."/>
            <person name="Logacheva M.D."/>
            <person name="Penin A."/>
            <person name="Aleoshin V."/>
            <person name="Panchin Y.V."/>
        </authorList>
    </citation>
    <scope>NUCLEOTIDE SEQUENCE [LARGE SCALE GENOMIC DNA]</scope>
    <source>
        <strain evidence="2">Intl2013</strain>
        <tissue evidence="2">Whole animal</tissue>
    </source>
</reference>
<dbReference type="EMBL" id="LWCA01000026">
    <property type="protein sequence ID" value="OAF71752.1"/>
    <property type="molecule type" value="Genomic_DNA"/>
</dbReference>
<organism evidence="2 3">
    <name type="scientific">Intoshia linei</name>
    <dbReference type="NCBI Taxonomy" id="1819745"/>
    <lineage>
        <taxon>Eukaryota</taxon>
        <taxon>Metazoa</taxon>
        <taxon>Spiralia</taxon>
        <taxon>Lophotrochozoa</taxon>
        <taxon>Mesozoa</taxon>
        <taxon>Orthonectida</taxon>
        <taxon>Rhopaluridae</taxon>
        <taxon>Intoshia</taxon>
    </lineage>
</organism>
<feature type="domain" description="DM2" evidence="1">
    <location>
        <begin position="344"/>
        <end position="421"/>
    </location>
</feature>
<evidence type="ECO:0000313" key="2">
    <source>
        <dbReference type="EMBL" id="OAF71752.1"/>
    </source>
</evidence>
<keyword evidence="3" id="KW-1185">Reference proteome</keyword>
<dbReference type="Proteomes" id="UP000078046">
    <property type="component" value="Unassembled WGS sequence"/>
</dbReference>
<dbReference type="InterPro" id="IPR019835">
    <property type="entry name" value="SWIB_domain"/>
</dbReference>
<dbReference type="Pfam" id="PF02201">
    <property type="entry name" value="SWIB"/>
    <property type="match status" value="1"/>
</dbReference>
<dbReference type="PROSITE" id="PS51925">
    <property type="entry name" value="SWIB_MDM2"/>
    <property type="match status" value="1"/>
</dbReference>
<dbReference type="Gene3D" id="1.10.245.10">
    <property type="entry name" value="SWIB/MDM2 domain"/>
    <property type="match status" value="1"/>
</dbReference>
<comment type="caution">
    <text evidence="2">The sequence shown here is derived from an EMBL/GenBank/DDBJ whole genome shotgun (WGS) entry which is preliminary data.</text>
</comment>
<dbReference type="AlphaFoldDB" id="A0A177BDU2"/>
<dbReference type="InterPro" id="IPR003121">
    <property type="entry name" value="SWIB_MDM2_domain"/>
</dbReference>
<dbReference type="PANTHER" id="PTHR13844">
    <property type="entry name" value="SWI/SNF-RELATED MATRIX-ASSOCIATED ACTIN-DEPENDENT REGULATOR OF CHROMATIN SUBFAMILY D"/>
    <property type="match status" value="1"/>
</dbReference>
<name>A0A177BDU2_9BILA</name>
<evidence type="ECO:0000259" key="1">
    <source>
        <dbReference type="PROSITE" id="PS51925"/>
    </source>
</evidence>
<gene>
    <name evidence="2" type="ORF">A3Q56_00447</name>
</gene>
<evidence type="ECO:0000313" key="3">
    <source>
        <dbReference type="Proteomes" id="UP000078046"/>
    </source>
</evidence>
<protein>
    <submittedName>
        <fullName evidence="2">SWI/SNF complex component SNF12</fullName>
    </submittedName>
</protein>
<sequence>MNYNPNNLNNINMEQHDIGNTKPMVIENMNKPFNENQLTKYPNQPIIPQNVTNPKFINNYGTIVGQLKGNGVPQYPIQGMNQMNYQVPSQNVYMAQNHMQIPNPNVQLPPMNINHQMPSNVNVNQNVRFMQPNMHVQNNRTLPVVANKSYSMPARDKTLKERPNQNGTFTPETKKRIDRNIDAKKRKVIDKTIPKMIKILVPEVNAFETLLEYEKKLDLTMNLKKLDLQEALKRPETTREKKTLRLYISTTYYPPGKSDSEIANIGSWDLKIEGRLLNEDKKNHKKFSNYFKSLVIELDRNQYGPDNHLVEWHKSVNSGETDGFQVKRMGDQDVKVTILLMLDYRPLRFKLDVILSKLLGIHTDTMANIINALWIYIKNHKLQDPVDRWYINLDCYLQRIFEVPRIQFSDIPQLLKIHCHPPEPIVVNYVIQPDAQNSQKCVSYDVQVETNSDLKDLINKFLASFEKNDQLSNMNVKIYDIIENLNKLSVSREFYVQFANDPQLFIYNWIQSQAKDYKIMTENLTNPEEQRYSKFYNKPWINEAVSRYIYSQLQYKRMEVENILSNRKTNN</sequence>
<proteinExistence type="predicted"/>
<dbReference type="InterPro" id="IPR036885">
    <property type="entry name" value="SWIB_MDM2_dom_sf"/>
</dbReference>
<dbReference type="SUPFAM" id="SSF47592">
    <property type="entry name" value="SWIB/MDM2 domain"/>
    <property type="match status" value="1"/>
</dbReference>
<dbReference type="OrthoDB" id="10263741at2759"/>
<dbReference type="SMART" id="SM00151">
    <property type="entry name" value="SWIB"/>
    <property type="match status" value="1"/>
</dbReference>
<accession>A0A177BDU2</accession>